<evidence type="ECO:0000313" key="1">
    <source>
        <dbReference type="EMBL" id="CAL1686184.1"/>
    </source>
</evidence>
<accession>A0AAV2NZZ7</accession>
<protein>
    <submittedName>
        <fullName evidence="1">Uncharacterized protein</fullName>
    </submittedName>
</protein>
<reference evidence="1" key="1">
    <citation type="submission" date="2024-04" db="EMBL/GenBank/DDBJ databases">
        <authorList>
            <consortium name="Molecular Ecology Group"/>
        </authorList>
    </citation>
    <scope>NUCLEOTIDE SEQUENCE</scope>
</reference>
<dbReference type="Proteomes" id="UP001497644">
    <property type="component" value="Chromosome 6"/>
</dbReference>
<dbReference type="AlphaFoldDB" id="A0AAV2NZZ7"/>
<evidence type="ECO:0000313" key="2">
    <source>
        <dbReference type="Proteomes" id="UP001497644"/>
    </source>
</evidence>
<keyword evidence="2" id="KW-1185">Reference proteome</keyword>
<name>A0AAV2NZZ7_9HYME</name>
<sequence length="67" mass="7812">MVVQRMPSEIFLGNGGTLHRSLMFILKLGWQSRFRLPVLLVIVFVAMDYRLQLEIEFGDNADQHNHL</sequence>
<dbReference type="EMBL" id="OZ034829">
    <property type="protein sequence ID" value="CAL1686184.1"/>
    <property type="molecule type" value="Genomic_DNA"/>
</dbReference>
<proteinExistence type="predicted"/>
<organism evidence="1 2">
    <name type="scientific">Lasius platythorax</name>
    <dbReference type="NCBI Taxonomy" id="488582"/>
    <lineage>
        <taxon>Eukaryota</taxon>
        <taxon>Metazoa</taxon>
        <taxon>Ecdysozoa</taxon>
        <taxon>Arthropoda</taxon>
        <taxon>Hexapoda</taxon>
        <taxon>Insecta</taxon>
        <taxon>Pterygota</taxon>
        <taxon>Neoptera</taxon>
        <taxon>Endopterygota</taxon>
        <taxon>Hymenoptera</taxon>
        <taxon>Apocrita</taxon>
        <taxon>Aculeata</taxon>
        <taxon>Formicoidea</taxon>
        <taxon>Formicidae</taxon>
        <taxon>Formicinae</taxon>
        <taxon>Lasius</taxon>
        <taxon>Lasius</taxon>
    </lineage>
</organism>
<gene>
    <name evidence="1" type="ORF">LPLAT_LOCUS11538</name>
</gene>